<feature type="compositionally biased region" description="Basic and acidic residues" evidence="4">
    <location>
        <begin position="387"/>
        <end position="403"/>
    </location>
</feature>
<feature type="region of interest" description="Disordered" evidence="4">
    <location>
        <begin position="317"/>
        <end position="439"/>
    </location>
</feature>
<organism evidence="6 7">
    <name type="scientific">Orbilia blumenaviensis</name>
    <dbReference type="NCBI Taxonomy" id="1796055"/>
    <lineage>
        <taxon>Eukaryota</taxon>
        <taxon>Fungi</taxon>
        <taxon>Dikarya</taxon>
        <taxon>Ascomycota</taxon>
        <taxon>Pezizomycotina</taxon>
        <taxon>Orbiliomycetes</taxon>
        <taxon>Orbiliales</taxon>
        <taxon>Orbiliaceae</taxon>
        <taxon>Orbilia</taxon>
    </lineage>
</organism>
<gene>
    <name evidence="6" type="ORF">TWF730_002346</name>
</gene>
<feature type="compositionally biased region" description="Basic residues" evidence="4">
    <location>
        <begin position="640"/>
        <end position="649"/>
    </location>
</feature>
<evidence type="ECO:0000259" key="5">
    <source>
        <dbReference type="Pfam" id="PF07557"/>
    </source>
</evidence>
<dbReference type="GO" id="GO:0045132">
    <property type="term" value="P:meiotic chromosome segregation"/>
    <property type="evidence" value="ECO:0007669"/>
    <property type="project" value="InterPro"/>
</dbReference>
<comment type="caution">
    <text evidence="6">The sequence shown here is derived from an EMBL/GenBank/DDBJ whole genome shotgun (WGS) entry which is preliminary data.</text>
</comment>
<feature type="region of interest" description="Disordered" evidence="4">
    <location>
        <begin position="538"/>
        <end position="649"/>
    </location>
</feature>
<keyword evidence="7" id="KW-1185">Reference proteome</keyword>
<feature type="region of interest" description="Disordered" evidence="4">
    <location>
        <begin position="456"/>
        <end position="514"/>
    </location>
</feature>
<keyword evidence="2" id="KW-0159">Chromosome partition</keyword>
<dbReference type="Pfam" id="PF07557">
    <property type="entry name" value="Shugoshin_C"/>
    <property type="match status" value="1"/>
</dbReference>
<sequence length="649" mass="72139">MAKLSNASQPGWDDMETLKRRYQRQNRELARANATQQETIAALNNELANRNKEVIGLQFEVLRLQQKFREHVCSTTAVNSRAKTLLEAKLVEMGDLLRSLNEQEITSQEPPIVATREKRAIKPSSYTRERPDGIPEDIPEAHENLSPTTPRMPFVCLGPYVSAIVKAAEEGSPIKDYIPLPELNSAMFDVRPRRKRDSIKPESLAIGKVSALSFNVEQQAAPSPSPHKRKLEAIITSEEPLGVNPIDIVRPSAPTPPDEDEIEESRAALARAAHTREILKELKESEADAQSKRLARQSMSPVRLDLSYASRYLASQRKSLEHVRDPVTPEPEQEQEEQEEQEVEPPQEPAVPEPAPPVETRRALEPKSTNAHVGISPVTLPTAADFEYVKKDKPSPRDRDTVKKSTGRISSKPIVMQGIENTGTEEKAAGTERSRRTRGVAVNYALPALNKKMRRDTPALVDAVTNTKSRRRTSTAEDENVEDIERRTSRMSIHHDGKRDSEGSKSRMTEREHEKMMLEKLWEKDPRMREAKKDLHDFTTADSSAADVDMARRTSLGSHQRRTSGGLAGISAISSKRDGEKASVSVKSASDIIEERRRRRATLAATGASATATTGEAKPRKSVDFAASVVDNERGGAGDRRRRKGTTGA</sequence>
<evidence type="ECO:0000256" key="2">
    <source>
        <dbReference type="ARBA" id="ARBA00022829"/>
    </source>
</evidence>
<dbReference type="Proteomes" id="UP001373714">
    <property type="component" value="Unassembled WGS sequence"/>
</dbReference>
<evidence type="ECO:0000313" key="7">
    <source>
        <dbReference type="Proteomes" id="UP001373714"/>
    </source>
</evidence>
<feature type="compositionally biased region" description="Low complexity" evidence="4">
    <location>
        <begin position="602"/>
        <end position="616"/>
    </location>
</feature>
<feature type="coiled-coil region" evidence="3">
    <location>
        <begin position="15"/>
        <end position="53"/>
    </location>
</feature>
<dbReference type="AlphaFoldDB" id="A0AAV9UAC9"/>
<feature type="compositionally biased region" description="Pro residues" evidence="4">
    <location>
        <begin position="346"/>
        <end position="357"/>
    </location>
</feature>
<reference evidence="6 7" key="1">
    <citation type="submission" date="2019-10" db="EMBL/GenBank/DDBJ databases">
        <authorList>
            <person name="Palmer J.M."/>
        </authorList>
    </citation>
    <scope>NUCLEOTIDE SEQUENCE [LARGE SCALE GENOMIC DNA]</scope>
    <source>
        <strain evidence="6 7">TWF730</strain>
    </source>
</reference>
<evidence type="ECO:0000256" key="1">
    <source>
        <dbReference type="ARBA" id="ARBA00010845"/>
    </source>
</evidence>
<dbReference type="GO" id="GO:0005634">
    <property type="term" value="C:nucleus"/>
    <property type="evidence" value="ECO:0007669"/>
    <property type="project" value="InterPro"/>
</dbReference>
<evidence type="ECO:0000256" key="4">
    <source>
        <dbReference type="SAM" id="MobiDB-lite"/>
    </source>
</evidence>
<dbReference type="InterPro" id="IPR011515">
    <property type="entry name" value="Shugoshin_C"/>
</dbReference>
<feature type="compositionally biased region" description="Basic and acidic residues" evidence="4">
    <location>
        <begin position="424"/>
        <end position="434"/>
    </location>
</feature>
<feature type="compositionally biased region" description="Acidic residues" evidence="4">
    <location>
        <begin position="331"/>
        <end position="345"/>
    </location>
</feature>
<evidence type="ECO:0000256" key="3">
    <source>
        <dbReference type="SAM" id="Coils"/>
    </source>
</evidence>
<comment type="similarity">
    <text evidence="1">Belongs to the shugoshin family.</text>
</comment>
<name>A0AAV9UAC9_9PEZI</name>
<evidence type="ECO:0000313" key="6">
    <source>
        <dbReference type="EMBL" id="KAK6338281.1"/>
    </source>
</evidence>
<proteinExistence type="inferred from homology"/>
<protein>
    <recommendedName>
        <fullName evidence="5">Shugoshin C-terminal domain-containing protein</fullName>
    </recommendedName>
</protein>
<feature type="domain" description="Shugoshin C-terminal" evidence="5">
    <location>
        <begin position="433"/>
        <end position="455"/>
    </location>
</feature>
<feature type="compositionally biased region" description="Basic and acidic residues" evidence="4">
    <location>
        <begin position="483"/>
        <end position="514"/>
    </location>
</feature>
<accession>A0AAV9UAC9</accession>
<keyword evidence="3" id="KW-0175">Coiled coil</keyword>
<dbReference type="GO" id="GO:0000775">
    <property type="term" value="C:chromosome, centromeric region"/>
    <property type="evidence" value="ECO:0007669"/>
    <property type="project" value="InterPro"/>
</dbReference>
<dbReference type="EMBL" id="JAVHNS010000012">
    <property type="protein sequence ID" value="KAK6338281.1"/>
    <property type="molecule type" value="Genomic_DNA"/>
</dbReference>
<feature type="region of interest" description="Disordered" evidence="4">
    <location>
        <begin position="244"/>
        <end position="265"/>
    </location>
</feature>
<feature type="compositionally biased region" description="Basic and acidic residues" evidence="4">
    <location>
        <begin position="318"/>
        <end position="327"/>
    </location>
</feature>